<dbReference type="Pfam" id="PF05166">
    <property type="entry name" value="YcgL"/>
    <property type="match status" value="1"/>
</dbReference>
<dbReference type="HAMAP" id="MF_01866">
    <property type="entry name" value="UPF0745"/>
    <property type="match status" value="1"/>
</dbReference>
<dbReference type="InterPro" id="IPR027354">
    <property type="entry name" value="YcgL_dom"/>
</dbReference>
<feature type="domain" description="YcgL" evidence="2">
    <location>
        <begin position="1"/>
        <end position="85"/>
    </location>
</feature>
<dbReference type="Gene3D" id="3.10.510.20">
    <property type="entry name" value="YcgL domain"/>
    <property type="match status" value="1"/>
</dbReference>
<evidence type="ECO:0000313" key="3">
    <source>
        <dbReference type="EMBL" id="KLD64048.1"/>
    </source>
</evidence>
<gene>
    <name evidence="3" type="ORF">Y882_09170</name>
</gene>
<dbReference type="PROSITE" id="PS51648">
    <property type="entry name" value="YCGL"/>
    <property type="match status" value="1"/>
</dbReference>
<dbReference type="OrthoDB" id="7062382at2"/>
<dbReference type="InterPro" id="IPR038068">
    <property type="entry name" value="YcgL-like_sf"/>
</dbReference>
<dbReference type="SUPFAM" id="SSF160191">
    <property type="entry name" value="YcgL-like"/>
    <property type="match status" value="1"/>
</dbReference>
<dbReference type="AlphaFoldDB" id="A0A0G9H386"/>
<protein>
    <recommendedName>
        <fullName evidence="1">YcgL domain-containing protein Y882_09170</fullName>
    </recommendedName>
</protein>
<comment type="caution">
    <text evidence="3">The sequence shown here is derived from an EMBL/GenBank/DDBJ whole genome shotgun (WGS) entry which is preliminary data.</text>
</comment>
<dbReference type="PATRIC" id="fig|1440762.4.peg.1332"/>
<proteinExistence type="inferred from homology"/>
<dbReference type="PANTHER" id="PTHR38109:SF1">
    <property type="entry name" value="PROTEIN YCGL"/>
    <property type="match status" value="1"/>
</dbReference>
<dbReference type="PANTHER" id="PTHR38109">
    <property type="entry name" value="PROTEIN YCGL"/>
    <property type="match status" value="1"/>
</dbReference>
<evidence type="ECO:0000313" key="4">
    <source>
        <dbReference type="Proteomes" id="UP000035481"/>
    </source>
</evidence>
<evidence type="ECO:0000259" key="2">
    <source>
        <dbReference type="PROSITE" id="PS51648"/>
    </source>
</evidence>
<evidence type="ECO:0000256" key="1">
    <source>
        <dbReference type="HAMAP-Rule" id="MF_01866"/>
    </source>
</evidence>
<name>A0A0G9H386_9GAMM</name>
<organism evidence="3 4">
    <name type="scientific">Dyella japonica DSM 16301</name>
    <dbReference type="NCBI Taxonomy" id="1440762"/>
    <lineage>
        <taxon>Bacteria</taxon>
        <taxon>Pseudomonadati</taxon>
        <taxon>Pseudomonadota</taxon>
        <taxon>Gammaproteobacteria</taxon>
        <taxon>Lysobacterales</taxon>
        <taxon>Rhodanobacteraceae</taxon>
        <taxon>Dyella</taxon>
    </lineage>
</organism>
<dbReference type="EMBL" id="JPLA01000023">
    <property type="protein sequence ID" value="KLD64048.1"/>
    <property type="molecule type" value="Genomic_DNA"/>
</dbReference>
<sequence>MHCFVYASQRKPDTYLWLGRRDDFESLPESLVLMLGDLRFVLEVELSGERKLPHEDAAQVIKHVQTQGWHLQLPPNETLATANHLVYNSAPLDPQDDRDH</sequence>
<reference evidence="3 4" key="1">
    <citation type="journal article" date="2015" name="Antonie Van Leeuwenhoek">
        <title>A phylogenomic and molecular marker based taxonomic framework for the order Xanthomonadales: proposal to transfer the families Algiphilaceae and Solimonadaceae to the order Nevskiales ord. nov. and to create a new family within the order Xanthomonadales, the family Rhodanobacteraceae fam. nov., containing the genus Rhodanobacter and its closest relatives.</title>
        <authorList>
            <person name="Naushad S."/>
            <person name="Adeolu M."/>
            <person name="Wong S."/>
            <person name="Sohail M."/>
            <person name="Schellhorn H.E."/>
            <person name="Gupta R.S."/>
        </authorList>
    </citation>
    <scope>NUCLEOTIDE SEQUENCE [LARGE SCALE GENOMIC DNA]</scope>
    <source>
        <strain evidence="3 4">DSM 16301</strain>
    </source>
</reference>
<dbReference type="STRING" id="1440762.Y882_09170"/>
<accession>A0A0G9H386</accession>
<dbReference type="Proteomes" id="UP000035481">
    <property type="component" value="Unassembled WGS sequence"/>
</dbReference>
<dbReference type="RefSeq" id="WP_046971563.1">
    <property type="nucleotide sequence ID" value="NZ_JPLA01000023.1"/>
</dbReference>